<protein>
    <submittedName>
        <fullName evidence="8">Nitrilotriacetate monooxygenase</fullName>
    </submittedName>
</protein>
<keyword evidence="4 8" id="KW-0503">Monooxygenase</keyword>
<feature type="binding site" evidence="6">
    <location>
        <position position="59"/>
    </location>
    <ligand>
        <name>FMN</name>
        <dbReference type="ChEBI" id="CHEBI:58210"/>
    </ligand>
</feature>
<dbReference type="EMBL" id="LHZU01000138">
    <property type="protein sequence ID" value="KXV58393.1"/>
    <property type="molecule type" value="Genomic_DNA"/>
</dbReference>
<proteinExistence type="inferred from homology"/>
<dbReference type="NCBIfam" id="TIGR03860">
    <property type="entry name" value="FMN_nitrolo"/>
    <property type="match status" value="1"/>
</dbReference>
<dbReference type="GO" id="GO:0004497">
    <property type="term" value="F:monooxygenase activity"/>
    <property type="evidence" value="ECO:0007669"/>
    <property type="project" value="UniProtKB-KW"/>
</dbReference>
<dbReference type="InterPro" id="IPR036661">
    <property type="entry name" value="Luciferase-like_sf"/>
</dbReference>
<dbReference type="SUPFAM" id="SSF51679">
    <property type="entry name" value="Bacterial luciferase-like"/>
    <property type="match status" value="1"/>
</dbReference>
<feature type="binding site" evidence="6">
    <location>
        <position position="96"/>
    </location>
    <ligand>
        <name>FMN</name>
        <dbReference type="ChEBI" id="CHEBI:58210"/>
    </ligand>
</feature>
<keyword evidence="2 6" id="KW-0288">FMN</keyword>
<evidence type="ECO:0000256" key="5">
    <source>
        <dbReference type="ARBA" id="ARBA00033748"/>
    </source>
</evidence>
<name>A0A149TYY9_9PROT</name>
<comment type="similarity">
    <text evidence="5">Belongs to the NtaA/SnaA/DszA monooxygenase family.</text>
</comment>
<dbReference type="PANTHER" id="PTHR30011">
    <property type="entry name" value="ALKANESULFONATE MONOOXYGENASE-RELATED"/>
    <property type="match status" value="1"/>
</dbReference>
<accession>A0A149TYY9</accession>
<evidence type="ECO:0000256" key="4">
    <source>
        <dbReference type="ARBA" id="ARBA00023033"/>
    </source>
</evidence>
<dbReference type="InterPro" id="IPR051260">
    <property type="entry name" value="Diverse_substr_monoxygenases"/>
</dbReference>
<evidence type="ECO:0000313" key="9">
    <source>
        <dbReference type="Proteomes" id="UP000075360"/>
    </source>
</evidence>
<evidence type="ECO:0000259" key="7">
    <source>
        <dbReference type="Pfam" id="PF00296"/>
    </source>
</evidence>
<dbReference type="InterPro" id="IPR011251">
    <property type="entry name" value="Luciferase-like_dom"/>
</dbReference>
<dbReference type="InterPro" id="IPR016215">
    <property type="entry name" value="NTA_MOA"/>
</dbReference>
<dbReference type="PANTHER" id="PTHR30011:SF16">
    <property type="entry name" value="C2H2 FINGER DOMAIN TRANSCRIPTION FACTOR (EUROFUNG)-RELATED"/>
    <property type="match status" value="1"/>
</dbReference>
<evidence type="ECO:0000313" key="8">
    <source>
        <dbReference type="EMBL" id="KXV58393.1"/>
    </source>
</evidence>
<sequence>MNQKGRFLNLNVGINTTGYLPEAWRYRTGSSADITDPAYYRALTELAHTGLFDAAFLSDHPALMTEATGRPFHTLDPLMLTTHLAAQVPDIGFVATMSSTYNSPYNLARRTQSADILSGGRLIVNIVTSFNRDVAANFGNAPLPPRSERYARALEFMDVAKALWASWDRSREQAVPENRFWDASAARTIDHTGPYFSVRGPLNVPRGPQGYPVIAQAGASAGGIELAARHGEIIYCNILCRQAGIDFRARVAERARAAGRDPAGIRIVPGVVVILGATRQEAFRRHELYTGAGSEDGLIARFIKEHGFAPDTFNADAILDPKHFLPPSDRLQALGMGLGLYDLLTHEKLTARQVVRRSAGHHRLLLGTPEDVADGLIDLWQDGTVDGYTLQPPRAPDDIVEFIQKVIPILQDRGVYRRRYENSTVRDRYGLPYPSASDTAGAYA</sequence>
<evidence type="ECO:0000256" key="1">
    <source>
        <dbReference type="ARBA" id="ARBA00022630"/>
    </source>
</evidence>
<evidence type="ECO:0000256" key="2">
    <source>
        <dbReference type="ARBA" id="ARBA00022643"/>
    </source>
</evidence>
<comment type="caution">
    <text evidence="8">The sequence shown here is derived from an EMBL/GenBank/DDBJ whole genome shotgun (WGS) entry which is preliminary data.</text>
</comment>
<feature type="binding site" evidence="6">
    <location>
        <position position="150"/>
    </location>
    <ligand>
        <name>FMN</name>
        <dbReference type="ChEBI" id="CHEBI:58210"/>
    </ligand>
</feature>
<dbReference type="Gene3D" id="3.20.20.30">
    <property type="entry name" value="Luciferase-like domain"/>
    <property type="match status" value="1"/>
</dbReference>
<organism evidence="8 9">
    <name type="scientific">Acetobacter senegalensis</name>
    <dbReference type="NCBI Taxonomy" id="446692"/>
    <lineage>
        <taxon>Bacteria</taxon>
        <taxon>Pseudomonadati</taxon>
        <taxon>Pseudomonadota</taxon>
        <taxon>Alphaproteobacteria</taxon>
        <taxon>Acetobacterales</taxon>
        <taxon>Acetobacteraceae</taxon>
        <taxon>Acetobacter</taxon>
    </lineage>
</organism>
<gene>
    <name evidence="8" type="ORF">AD948_11725</name>
</gene>
<feature type="domain" description="Luciferase-like" evidence="7">
    <location>
        <begin position="35"/>
        <end position="385"/>
    </location>
</feature>
<feature type="binding site" evidence="6">
    <location>
        <position position="220"/>
    </location>
    <ligand>
        <name>FMN</name>
        <dbReference type="ChEBI" id="CHEBI:58210"/>
    </ligand>
</feature>
<keyword evidence="3" id="KW-0560">Oxidoreductase</keyword>
<dbReference type="Pfam" id="PF00296">
    <property type="entry name" value="Bac_luciferase"/>
    <property type="match status" value="1"/>
</dbReference>
<reference evidence="8 9" key="1">
    <citation type="submission" date="2015-06" db="EMBL/GenBank/DDBJ databases">
        <title>Improved classification and identification of acetic acid bacteria using matrix-assisted laser desorption/ionization time-of-flight mass spectrometry; Gluconobacter nephelii and Gluconobacter uchimurae are later heterotypic synonyms of Gluconobacter japonicus and Gluconobacter oxydans, respectively.</title>
        <authorList>
            <person name="Li L."/>
            <person name="Cleenwerck I."/>
            <person name="De Vuyst L."/>
            <person name="Vandamme P."/>
        </authorList>
    </citation>
    <scope>NUCLEOTIDE SEQUENCE [LARGE SCALE GENOMIC DNA]</scope>
    <source>
        <strain evidence="8 9">LMG 23690</strain>
    </source>
</reference>
<evidence type="ECO:0000256" key="3">
    <source>
        <dbReference type="ARBA" id="ARBA00023002"/>
    </source>
</evidence>
<keyword evidence="1 6" id="KW-0285">Flavoprotein</keyword>
<evidence type="ECO:0000256" key="6">
    <source>
        <dbReference type="PIRSR" id="PIRSR000337-1"/>
    </source>
</evidence>
<dbReference type="Proteomes" id="UP000075360">
    <property type="component" value="Unassembled WGS sequence"/>
</dbReference>
<dbReference type="PATRIC" id="fig|446692.4.peg.877"/>
<dbReference type="GO" id="GO:0016705">
    <property type="term" value="F:oxidoreductase activity, acting on paired donors, with incorporation or reduction of molecular oxygen"/>
    <property type="evidence" value="ECO:0007669"/>
    <property type="project" value="InterPro"/>
</dbReference>
<dbReference type="AlphaFoldDB" id="A0A149TYY9"/>
<dbReference type="PIRSF" id="PIRSF000337">
    <property type="entry name" value="NTA_MOA"/>
    <property type="match status" value="1"/>
</dbReference>